<dbReference type="EMBL" id="SIRS01000004">
    <property type="protein sequence ID" value="TBN15778.1"/>
    <property type="molecule type" value="Genomic_DNA"/>
</dbReference>
<dbReference type="AlphaFoldDB" id="A0A4Q9FN49"/>
<feature type="transmembrane region" description="Helical" evidence="2">
    <location>
        <begin position="7"/>
        <end position="29"/>
    </location>
</feature>
<dbReference type="Gene3D" id="3.30.1450.10">
    <property type="match status" value="1"/>
</dbReference>
<keyword evidence="2" id="KW-1133">Transmembrane helix</keyword>
<dbReference type="InterPro" id="IPR037873">
    <property type="entry name" value="BamE-like"/>
</dbReference>
<organism evidence="3 4">
    <name type="scientific">Hyunsoonleella pacifica</name>
    <dbReference type="NCBI Taxonomy" id="1080224"/>
    <lineage>
        <taxon>Bacteria</taxon>
        <taxon>Pseudomonadati</taxon>
        <taxon>Bacteroidota</taxon>
        <taxon>Flavobacteriia</taxon>
        <taxon>Flavobacteriales</taxon>
        <taxon>Flavobacteriaceae</taxon>
    </lineage>
</organism>
<reference evidence="3 4" key="1">
    <citation type="journal article" date="2015" name="Int. J. Syst. Evol. Microbiol.">
        <title>Hyunsoonleella pacifica sp. nov., isolated from seawater of South Pacific Gyre.</title>
        <authorList>
            <person name="Gao X."/>
            <person name="Zhang Z."/>
            <person name="Dai X."/>
            <person name="Zhang X.H."/>
        </authorList>
    </citation>
    <scope>NUCLEOTIDE SEQUENCE [LARGE SCALE GENOMIC DNA]</scope>
    <source>
        <strain evidence="3 4">SW033</strain>
    </source>
</reference>
<accession>A0A4Q9FN49</accession>
<keyword evidence="4" id="KW-1185">Reference proteome</keyword>
<evidence type="ECO:0000256" key="1">
    <source>
        <dbReference type="ARBA" id="ARBA00022729"/>
    </source>
</evidence>
<comment type="caution">
    <text evidence="3">The sequence shown here is derived from an EMBL/GenBank/DDBJ whole genome shotgun (WGS) entry which is preliminary data.</text>
</comment>
<keyword evidence="2" id="KW-0472">Membrane</keyword>
<sequence>MRIFYKILTIVLGVPILVFVFFLGSFLLVEGYNIFDPYIDTEFAKNYTFEKFDLIEMNFTKEEVINILGEPLSKNTWKNEIQFMYTRDSYLSKKSKRKYLIRDFAWYRSNIYFDTKGVITRIDKGWSYD</sequence>
<dbReference type="RefSeq" id="WP_130937329.1">
    <property type="nucleotide sequence ID" value="NZ_BMEE01000003.1"/>
</dbReference>
<name>A0A4Q9FN49_9FLAO</name>
<dbReference type="OrthoDB" id="1262104at2"/>
<proteinExistence type="predicted"/>
<evidence type="ECO:0000313" key="3">
    <source>
        <dbReference type="EMBL" id="TBN15778.1"/>
    </source>
</evidence>
<protein>
    <recommendedName>
        <fullName evidence="5">Outer membrane protein assembly factor BamE</fullName>
    </recommendedName>
</protein>
<evidence type="ECO:0008006" key="5">
    <source>
        <dbReference type="Google" id="ProtNLM"/>
    </source>
</evidence>
<dbReference type="Proteomes" id="UP000292372">
    <property type="component" value="Unassembled WGS sequence"/>
</dbReference>
<evidence type="ECO:0000256" key="2">
    <source>
        <dbReference type="SAM" id="Phobius"/>
    </source>
</evidence>
<keyword evidence="2" id="KW-0812">Transmembrane</keyword>
<evidence type="ECO:0000313" key="4">
    <source>
        <dbReference type="Proteomes" id="UP000292372"/>
    </source>
</evidence>
<gene>
    <name evidence="3" type="ORF">EYD46_11695</name>
</gene>
<keyword evidence="1" id="KW-0732">Signal</keyword>